<keyword evidence="8 9" id="KW-0472">Membrane</keyword>
<dbReference type="InterPro" id="IPR001901">
    <property type="entry name" value="Translocase_SecE/Sec61-g"/>
</dbReference>
<keyword evidence="2 9" id="KW-0813">Transport</keyword>
<evidence type="ECO:0000256" key="5">
    <source>
        <dbReference type="ARBA" id="ARBA00022927"/>
    </source>
</evidence>
<comment type="caution">
    <text evidence="9">Lacks conserved residue(s) required for the propagation of feature annotation.</text>
</comment>
<dbReference type="GO" id="GO:0006605">
    <property type="term" value="P:protein targeting"/>
    <property type="evidence" value="ECO:0007669"/>
    <property type="project" value="UniProtKB-UniRule"/>
</dbReference>
<evidence type="ECO:0000256" key="8">
    <source>
        <dbReference type="ARBA" id="ARBA00023136"/>
    </source>
</evidence>
<keyword evidence="4 9" id="KW-0812">Transmembrane</keyword>
<dbReference type="Proteomes" id="UP000192907">
    <property type="component" value="Unassembled WGS sequence"/>
</dbReference>
<dbReference type="InterPro" id="IPR038379">
    <property type="entry name" value="SecE_sf"/>
</dbReference>
<keyword evidence="3 9" id="KW-1003">Cell membrane</keyword>
<organism evidence="10 11">
    <name type="scientific">Pseudobacteriovorax antillogorgiicola</name>
    <dbReference type="NCBI Taxonomy" id="1513793"/>
    <lineage>
        <taxon>Bacteria</taxon>
        <taxon>Pseudomonadati</taxon>
        <taxon>Bdellovibrionota</taxon>
        <taxon>Oligoflexia</taxon>
        <taxon>Oligoflexales</taxon>
        <taxon>Pseudobacteriovoracaceae</taxon>
        <taxon>Pseudobacteriovorax</taxon>
    </lineage>
</organism>
<keyword evidence="5 9" id="KW-0653">Protein transport</keyword>
<dbReference type="InterPro" id="IPR005807">
    <property type="entry name" value="SecE_bac"/>
</dbReference>
<evidence type="ECO:0000313" key="11">
    <source>
        <dbReference type="Proteomes" id="UP000192907"/>
    </source>
</evidence>
<dbReference type="NCBIfam" id="TIGR00964">
    <property type="entry name" value="secE_bact"/>
    <property type="match status" value="1"/>
</dbReference>
<evidence type="ECO:0000256" key="4">
    <source>
        <dbReference type="ARBA" id="ARBA00022692"/>
    </source>
</evidence>
<dbReference type="GO" id="GO:0008320">
    <property type="term" value="F:protein transmembrane transporter activity"/>
    <property type="evidence" value="ECO:0007669"/>
    <property type="project" value="UniProtKB-UniRule"/>
</dbReference>
<gene>
    <name evidence="9" type="primary">secE</name>
    <name evidence="10" type="ORF">SAMN06296036_10181</name>
</gene>
<dbReference type="PANTHER" id="PTHR33910:SF1">
    <property type="entry name" value="PROTEIN TRANSLOCASE SUBUNIT SECE"/>
    <property type="match status" value="1"/>
</dbReference>
<dbReference type="Pfam" id="PF00584">
    <property type="entry name" value="SecE"/>
    <property type="match status" value="1"/>
</dbReference>
<feature type="transmembrane region" description="Helical" evidence="9">
    <location>
        <begin position="7"/>
        <end position="25"/>
    </location>
</feature>
<evidence type="ECO:0000256" key="9">
    <source>
        <dbReference type="HAMAP-Rule" id="MF_00422"/>
    </source>
</evidence>
<evidence type="ECO:0000256" key="7">
    <source>
        <dbReference type="ARBA" id="ARBA00023010"/>
    </source>
</evidence>
<evidence type="ECO:0000256" key="2">
    <source>
        <dbReference type="ARBA" id="ARBA00022448"/>
    </source>
</evidence>
<evidence type="ECO:0000256" key="6">
    <source>
        <dbReference type="ARBA" id="ARBA00022989"/>
    </source>
</evidence>
<name>A0A1Y6B760_9BACT</name>
<dbReference type="AlphaFoldDB" id="A0A1Y6B760"/>
<comment type="function">
    <text evidence="9">Essential subunit of the Sec protein translocation channel SecYEG. Clamps together the 2 halves of SecY. May contact the channel plug during translocation.</text>
</comment>
<keyword evidence="7 9" id="KW-0811">Translocation</keyword>
<accession>A0A1Y6B760</accession>
<dbReference type="STRING" id="1513793.SAMN06296036_10181"/>
<evidence type="ECO:0000256" key="3">
    <source>
        <dbReference type="ARBA" id="ARBA00022475"/>
    </source>
</evidence>
<dbReference type="GO" id="GO:0043952">
    <property type="term" value="P:protein transport by the Sec complex"/>
    <property type="evidence" value="ECO:0007669"/>
    <property type="project" value="UniProtKB-UniRule"/>
</dbReference>
<comment type="subcellular location">
    <subcellularLocation>
        <location evidence="1">Membrane</location>
    </subcellularLocation>
</comment>
<protein>
    <recommendedName>
        <fullName evidence="9">Protein translocase subunit SecE</fullName>
    </recommendedName>
</protein>
<comment type="subunit">
    <text evidence="9">Component of the Sec protein translocase complex. Heterotrimer consisting of SecY, SecE and SecG subunits. The heterotrimers can form oligomers, although 1 heterotrimer is thought to be able to translocate proteins. Interacts with the ribosome. Interacts with SecDF, and other proteins may be involved. Interacts with SecA.</text>
</comment>
<dbReference type="GO" id="GO:0065002">
    <property type="term" value="P:intracellular protein transmembrane transport"/>
    <property type="evidence" value="ECO:0007669"/>
    <property type="project" value="UniProtKB-UniRule"/>
</dbReference>
<keyword evidence="6 9" id="KW-1133">Transmembrane helix</keyword>
<dbReference type="PANTHER" id="PTHR33910">
    <property type="entry name" value="PROTEIN TRANSLOCASE SUBUNIT SECE"/>
    <property type="match status" value="1"/>
</dbReference>
<dbReference type="GO" id="GO:0009306">
    <property type="term" value="P:protein secretion"/>
    <property type="evidence" value="ECO:0007669"/>
    <property type="project" value="UniProtKB-UniRule"/>
</dbReference>
<dbReference type="HAMAP" id="MF_00422">
    <property type="entry name" value="SecE"/>
    <property type="match status" value="1"/>
</dbReference>
<keyword evidence="11" id="KW-1185">Reference proteome</keyword>
<dbReference type="OrthoDB" id="9812738at2"/>
<dbReference type="Gene3D" id="1.20.5.1030">
    <property type="entry name" value="Preprotein translocase secy subunit"/>
    <property type="match status" value="1"/>
</dbReference>
<feature type="transmembrane region" description="Helical" evidence="9">
    <location>
        <begin position="45"/>
        <end position="64"/>
    </location>
</feature>
<dbReference type="GO" id="GO:0005886">
    <property type="term" value="C:plasma membrane"/>
    <property type="evidence" value="ECO:0007669"/>
    <property type="project" value="UniProtKB-UniRule"/>
</dbReference>
<reference evidence="11" key="1">
    <citation type="submission" date="2017-04" db="EMBL/GenBank/DDBJ databases">
        <authorList>
            <person name="Varghese N."/>
            <person name="Submissions S."/>
        </authorList>
    </citation>
    <scope>NUCLEOTIDE SEQUENCE [LARGE SCALE GENOMIC DNA]</scope>
    <source>
        <strain evidence="11">RKEM611</strain>
    </source>
</reference>
<evidence type="ECO:0000313" key="10">
    <source>
        <dbReference type="EMBL" id="SME87979.1"/>
    </source>
</evidence>
<evidence type="ECO:0000256" key="1">
    <source>
        <dbReference type="ARBA" id="ARBA00004370"/>
    </source>
</evidence>
<dbReference type="RefSeq" id="WP_132314777.1">
    <property type="nucleotide sequence ID" value="NZ_FWZT01000001.1"/>
</dbReference>
<feature type="transmembrane region" description="Helical" evidence="9">
    <location>
        <begin position="97"/>
        <end position="118"/>
    </location>
</feature>
<comment type="similarity">
    <text evidence="9">Belongs to the SecE/SEC61-gamma family.</text>
</comment>
<proteinExistence type="inferred from homology"/>
<sequence>MKKDDAFYLRLAYVIFAGLVAFTSYKALETIGVQTGFSEKFDELFQPASLIVALLIGAGTSLFLSRDKERHEYFLASVGELRKVTWPSFPDTRRMTIVVCVVVGIFAAILAAFDLIWAELLGIILT</sequence>
<dbReference type="EMBL" id="FWZT01000001">
    <property type="protein sequence ID" value="SME87979.1"/>
    <property type="molecule type" value="Genomic_DNA"/>
</dbReference>